<evidence type="ECO:0000313" key="1">
    <source>
        <dbReference type="EMBL" id="KAF1993120.1"/>
    </source>
</evidence>
<protein>
    <submittedName>
        <fullName evidence="1">Uncharacterized protein</fullName>
    </submittedName>
</protein>
<reference evidence="1" key="1">
    <citation type="journal article" date="2020" name="Stud. Mycol.">
        <title>101 Dothideomycetes genomes: a test case for predicting lifestyles and emergence of pathogens.</title>
        <authorList>
            <person name="Haridas S."/>
            <person name="Albert R."/>
            <person name="Binder M."/>
            <person name="Bloem J."/>
            <person name="Labutti K."/>
            <person name="Salamov A."/>
            <person name="Andreopoulos B."/>
            <person name="Baker S."/>
            <person name="Barry K."/>
            <person name="Bills G."/>
            <person name="Bluhm B."/>
            <person name="Cannon C."/>
            <person name="Castanera R."/>
            <person name="Culley D."/>
            <person name="Daum C."/>
            <person name="Ezra D."/>
            <person name="Gonzalez J."/>
            <person name="Henrissat B."/>
            <person name="Kuo A."/>
            <person name="Liang C."/>
            <person name="Lipzen A."/>
            <person name="Lutzoni F."/>
            <person name="Magnuson J."/>
            <person name="Mondo S."/>
            <person name="Nolan M."/>
            <person name="Ohm R."/>
            <person name="Pangilinan J."/>
            <person name="Park H.-J."/>
            <person name="Ramirez L."/>
            <person name="Alfaro M."/>
            <person name="Sun H."/>
            <person name="Tritt A."/>
            <person name="Yoshinaga Y."/>
            <person name="Zwiers L.-H."/>
            <person name="Turgeon B."/>
            <person name="Goodwin S."/>
            <person name="Spatafora J."/>
            <person name="Crous P."/>
            <person name="Grigoriev I."/>
        </authorList>
    </citation>
    <scope>NUCLEOTIDE SEQUENCE</scope>
    <source>
        <strain evidence="1">CBS 123094</strain>
    </source>
</reference>
<proteinExistence type="predicted"/>
<gene>
    <name evidence="1" type="ORF">P154DRAFT_528012</name>
</gene>
<dbReference type="Proteomes" id="UP000799779">
    <property type="component" value="Unassembled WGS sequence"/>
</dbReference>
<evidence type="ECO:0000313" key="2">
    <source>
        <dbReference type="Proteomes" id="UP000799779"/>
    </source>
</evidence>
<name>A0A6A5VUR4_9PLEO</name>
<keyword evidence="2" id="KW-1185">Reference proteome</keyword>
<sequence length="88" mass="10259">MDWDTISTEEQKDVSRMSFAIFGLPDVRFYEIDVVQEFNRRDLAYDEDALPAITVILGCVWPHFPRKVFAWNAGDVIWHNSELAIIVQ</sequence>
<accession>A0A6A5VUR4</accession>
<dbReference type="AlphaFoldDB" id="A0A6A5VUR4"/>
<organism evidence="1 2">
    <name type="scientific">Amniculicola lignicola CBS 123094</name>
    <dbReference type="NCBI Taxonomy" id="1392246"/>
    <lineage>
        <taxon>Eukaryota</taxon>
        <taxon>Fungi</taxon>
        <taxon>Dikarya</taxon>
        <taxon>Ascomycota</taxon>
        <taxon>Pezizomycotina</taxon>
        <taxon>Dothideomycetes</taxon>
        <taxon>Pleosporomycetidae</taxon>
        <taxon>Pleosporales</taxon>
        <taxon>Amniculicolaceae</taxon>
        <taxon>Amniculicola</taxon>
    </lineage>
</organism>
<dbReference type="EMBL" id="ML977729">
    <property type="protein sequence ID" value="KAF1993120.1"/>
    <property type="molecule type" value="Genomic_DNA"/>
</dbReference>